<keyword evidence="1" id="KW-0812">Transmembrane</keyword>
<comment type="caution">
    <text evidence="3">The sequence shown here is derived from an EMBL/GenBank/DDBJ whole genome shotgun (WGS) entry which is preliminary data.</text>
</comment>
<dbReference type="Proteomes" id="UP000812966">
    <property type="component" value="Unassembled WGS sequence"/>
</dbReference>
<accession>A0A8K0JST1</accession>
<dbReference type="AlphaFoldDB" id="A0A8K0JST1"/>
<dbReference type="EMBL" id="JABELV010000007">
    <property type="protein sequence ID" value="KAG7571397.1"/>
    <property type="molecule type" value="Genomic_DNA"/>
</dbReference>
<feature type="signal peptide" evidence="2">
    <location>
        <begin position="1"/>
        <end position="24"/>
    </location>
</feature>
<gene>
    <name evidence="3" type="ORF">FFLO_00580</name>
</gene>
<name>A0A8K0JST1_9TREE</name>
<evidence type="ECO:0000313" key="3">
    <source>
        <dbReference type="EMBL" id="KAG7571397.1"/>
    </source>
</evidence>
<reference evidence="3" key="1">
    <citation type="submission" date="2020-04" db="EMBL/GenBank/DDBJ databases">
        <title>Analysis of mating type loci in Filobasidium floriforme.</title>
        <authorList>
            <person name="Nowrousian M."/>
        </authorList>
    </citation>
    <scope>NUCLEOTIDE SEQUENCE</scope>
    <source>
        <strain evidence="3">CBS 6242</strain>
    </source>
</reference>
<protein>
    <recommendedName>
        <fullName evidence="5">GPI transamidase component PIG-T</fullName>
    </recommendedName>
</protein>
<sequence length="224" mass="25133">MWTGWKGPYMLCVWLLVFLTAVHANTEIMNFHTRRGLEDPRAARVFYSHDQLDVIIGPHDPLRLNTTSAEEVQWRIGLLLDGPAAASSKASWTARISWPATMPSDFDIRVVPWKPTDHKTSLSSTHDRLLTITRRYTGVPFPSPKGSILSAGSGDQHTHAAEELTGVTFDLIVEPLTFGVIPFTAWPTILNVVLMACAGYLFATKIVLPRWIEPQLVKRDEKME</sequence>
<keyword evidence="1" id="KW-0472">Membrane</keyword>
<evidence type="ECO:0000256" key="1">
    <source>
        <dbReference type="SAM" id="Phobius"/>
    </source>
</evidence>
<feature type="chain" id="PRO_5035423790" description="GPI transamidase component PIG-T" evidence="2">
    <location>
        <begin position="25"/>
        <end position="224"/>
    </location>
</feature>
<evidence type="ECO:0000313" key="4">
    <source>
        <dbReference type="Proteomes" id="UP000812966"/>
    </source>
</evidence>
<evidence type="ECO:0008006" key="5">
    <source>
        <dbReference type="Google" id="ProtNLM"/>
    </source>
</evidence>
<organism evidence="3 4">
    <name type="scientific">Filobasidium floriforme</name>
    <dbReference type="NCBI Taxonomy" id="5210"/>
    <lineage>
        <taxon>Eukaryota</taxon>
        <taxon>Fungi</taxon>
        <taxon>Dikarya</taxon>
        <taxon>Basidiomycota</taxon>
        <taxon>Agaricomycotina</taxon>
        <taxon>Tremellomycetes</taxon>
        <taxon>Filobasidiales</taxon>
        <taxon>Filobasidiaceae</taxon>
        <taxon>Filobasidium</taxon>
    </lineage>
</organism>
<keyword evidence="2" id="KW-0732">Signal</keyword>
<proteinExistence type="predicted"/>
<feature type="transmembrane region" description="Helical" evidence="1">
    <location>
        <begin position="183"/>
        <end position="203"/>
    </location>
</feature>
<keyword evidence="4" id="KW-1185">Reference proteome</keyword>
<keyword evidence="1" id="KW-1133">Transmembrane helix</keyword>
<evidence type="ECO:0000256" key="2">
    <source>
        <dbReference type="SAM" id="SignalP"/>
    </source>
</evidence>